<dbReference type="Gene3D" id="3.30.420.10">
    <property type="entry name" value="Ribonuclease H-like superfamily/Ribonuclease H"/>
    <property type="match status" value="1"/>
</dbReference>
<dbReference type="Pfam" id="PF03184">
    <property type="entry name" value="DDE_1"/>
    <property type="match status" value="1"/>
</dbReference>
<dbReference type="InterPro" id="IPR036397">
    <property type="entry name" value="RNaseH_sf"/>
</dbReference>
<proteinExistence type="predicted"/>
<keyword evidence="3" id="KW-1185">Reference proteome</keyword>
<dbReference type="AlphaFoldDB" id="A0A6P8S6D0"/>
<dbReference type="InParanoid" id="A0A6P8S6D0"/>
<dbReference type="PANTHER" id="PTHR19303">
    <property type="entry name" value="TRANSPOSON"/>
    <property type="match status" value="1"/>
</dbReference>
<dbReference type="PANTHER" id="PTHR19303:SF27">
    <property type="entry name" value="HTH CENPB-TYPE DOMAIN-CONTAINING PROTEIN"/>
    <property type="match status" value="1"/>
</dbReference>
<gene>
    <name evidence="4" type="primary">LOC117366417</name>
</gene>
<evidence type="ECO:0000259" key="2">
    <source>
        <dbReference type="Pfam" id="PF03184"/>
    </source>
</evidence>
<name>A0A6P8S6D0_GEOSA</name>
<dbReference type="InterPro" id="IPR050863">
    <property type="entry name" value="CenT-Element_Derived"/>
</dbReference>
<evidence type="ECO:0000313" key="4">
    <source>
        <dbReference type="RefSeq" id="XP_033813649.1"/>
    </source>
</evidence>
<feature type="domain" description="DDE-1" evidence="2">
    <location>
        <begin position="67"/>
        <end position="249"/>
    </location>
</feature>
<dbReference type="RefSeq" id="XP_033813649.1">
    <property type="nucleotide sequence ID" value="XM_033957758.1"/>
</dbReference>
<dbReference type="GO" id="GO:0003677">
    <property type="term" value="F:DNA binding"/>
    <property type="evidence" value="ECO:0007669"/>
    <property type="project" value="TreeGrafter"/>
</dbReference>
<feature type="region of interest" description="Disordered" evidence="1">
    <location>
        <begin position="311"/>
        <end position="333"/>
    </location>
</feature>
<dbReference type="Proteomes" id="UP000515159">
    <property type="component" value="Chromosome 9"/>
</dbReference>
<evidence type="ECO:0000313" key="3">
    <source>
        <dbReference type="Proteomes" id="UP000515159"/>
    </source>
</evidence>
<dbReference type="KEGG" id="gsh:117366417"/>
<organism evidence="3 4">
    <name type="scientific">Geotrypetes seraphini</name>
    <name type="common">Gaboon caecilian</name>
    <name type="synonym">Caecilia seraphini</name>
    <dbReference type="NCBI Taxonomy" id="260995"/>
    <lineage>
        <taxon>Eukaryota</taxon>
        <taxon>Metazoa</taxon>
        <taxon>Chordata</taxon>
        <taxon>Craniata</taxon>
        <taxon>Vertebrata</taxon>
        <taxon>Euteleostomi</taxon>
        <taxon>Amphibia</taxon>
        <taxon>Gymnophiona</taxon>
        <taxon>Geotrypetes</taxon>
    </lineage>
</organism>
<reference evidence="4" key="1">
    <citation type="submission" date="2025-08" db="UniProtKB">
        <authorList>
            <consortium name="RefSeq"/>
        </authorList>
    </citation>
    <scope>IDENTIFICATION</scope>
</reference>
<dbReference type="GeneID" id="117366417"/>
<dbReference type="GO" id="GO:0005634">
    <property type="term" value="C:nucleus"/>
    <property type="evidence" value="ECO:0007669"/>
    <property type="project" value="TreeGrafter"/>
</dbReference>
<sequence>MHGEAGSADKKEAEKFSINFQKCMKDEGYCPQQVFNADETGLFWKRMPSRTFITKEEKKLPGHKAMKDRLTLMFSSNASGDLKIKPLLVYHSENPRIFKKNNVITSNQKAWVTQVIFNEWILETFAPAVKKLLLEKELPLKALLILDNAPAHPKDLEEILQENYPFIKVQYLPPNTTSIIQPMDQQVIANFKKLYTRALFNKVFEECEFGGDNMTVRKFWKEKFDVLMAIRLIQKAWEEVSQRTLISAWKMLVPSWTQEEAVVDDTEVVKDIITVAQRLELEVEEKDVEEIIEEHEEELTTEELQALLVQQQDNAQREASSDDEEQQSNNKPIPTADIKNILVKWKAVQEFTNAHYPDSAEANRINDLYSDTLVRYFRQMLEKREKQTTLDRFFHETIGQKAENG</sequence>
<evidence type="ECO:0000256" key="1">
    <source>
        <dbReference type="SAM" id="MobiDB-lite"/>
    </source>
</evidence>
<dbReference type="InterPro" id="IPR004875">
    <property type="entry name" value="DDE_SF_endonuclease_dom"/>
</dbReference>
<dbReference type="OrthoDB" id="125347at2759"/>
<accession>A0A6P8S6D0</accession>
<protein>
    <submittedName>
        <fullName evidence="4">Tigger transposable element-derived protein 1-like</fullName>
    </submittedName>
</protein>